<dbReference type="Gene3D" id="3.40.50.300">
    <property type="entry name" value="P-loop containing nucleotide triphosphate hydrolases"/>
    <property type="match status" value="1"/>
</dbReference>
<feature type="compositionally biased region" description="Basic residues" evidence="1">
    <location>
        <begin position="147"/>
        <end position="158"/>
    </location>
</feature>
<sequence length="170" mass="19736">MLDTGIDVPEVVNLVLFKLIRSQTKFWQILGRVTRQCPDLFGPGQETDCFYVFDFCQNQEFFGQNPAVTEGALAKSLSERLFQARFDLVRAIEEKQATEACLEMSEGPSLMSASAGRKSVFPRRDDDPRRRARIPDRLRRAHEPRQLHRPRQAPRRRKIPEARNLEPLQR</sequence>
<organism evidence="2 3">
    <name type="scientific">Breoghania corrubedonensis</name>
    <dbReference type="NCBI Taxonomy" id="665038"/>
    <lineage>
        <taxon>Bacteria</taxon>
        <taxon>Pseudomonadati</taxon>
        <taxon>Pseudomonadota</taxon>
        <taxon>Alphaproteobacteria</taxon>
        <taxon>Hyphomicrobiales</taxon>
        <taxon>Stappiaceae</taxon>
        <taxon>Breoghania</taxon>
    </lineage>
</organism>
<dbReference type="PANTHER" id="PTHR47396:SF1">
    <property type="entry name" value="ATP-DEPENDENT HELICASE IRC3-RELATED"/>
    <property type="match status" value="1"/>
</dbReference>
<proteinExistence type="predicted"/>
<evidence type="ECO:0000313" key="2">
    <source>
        <dbReference type="EMBL" id="PTW55003.1"/>
    </source>
</evidence>
<evidence type="ECO:0000256" key="1">
    <source>
        <dbReference type="SAM" id="MobiDB-lite"/>
    </source>
</evidence>
<dbReference type="SUPFAM" id="SSF52540">
    <property type="entry name" value="P-loop containing nucleoside triphosphate hydrolases"/>
    <property type="match status" value="1"/>
</dbReference>
<feature type="region of interest" description="Disordered" evidence="1">
    <location>
        <begin position="104"/>
        <end position="170"/>
    </location>
</feature>
<keyword evidence="3" id="KW-1185">Reference proteome</keyword>
<evidence type="ECO:0000313" key="3">
    <source>
        <dbReference type="Proteomes" id="UP000244081"/>
    </source>
</evidence>
<dbReference type="PANTHER" id="PTHR47396">
    <property type="entry name" value="TYPE I RESTRICTION ENZYME ECOKI R PROTEIN"/>
    <property type="match status" value="1"/>
</dbReference>
<name>A0A2T5UU33_9HYPH</name>
<feature type="compositionally biased region" description="Basic and acidic residues" evidence="1">
    <location>
        <begin position="122"/>
        <end position="146"/>
    </location>
</feature>
<dbReference type="EMBL" id="QAYG01000013">
    <property type="protein sequence ID" value="PTW55003.1"/>
    <property type="molecule type" value="Genomic_DNA"/>
</dbReference>
<dbReference type="InterPro" id="IPR050742">
    <property type="entry name" value="Helicase_Restrict-Modif_Enz"/>
</dbReference>
<gene>
    <name evidence="2" type="ORF">C8N35_11344</name>
</gene>
<reference evidence="2 3" key="1">
    <citation type="submission" date="2018-04" db="EMBL/GenBank/DDBJ databases">
        <title>Genomic Encyclopedia of Archaeal and Bacterial Type Strains, Phase II (KMG-II): from individual species to whole genera.</title>
        <authorList>
            <person name="Goeker M."/>
        </authorList>
    </citation>
    <scope>NUCLEOTIDE SEQUENCE [LARGE SCALE GENOMIC DNA]</scope>
    <source>
        <strain evidence="2 3">DSM 23382</strain>
    </source>
</reference>
<protein>
    <submittedName>
        <fullName evidence="2">Uncharacterized protein</fullName>
    </submittedName>
</protein>
<dbReference type="GO" id="GO:0005829">
    <property type="term" value="C:cytosol"/>
    <property type="evidence" value="ECO:0007669"/>
    <property type="project" value="TreeGrafter"/>
</dbReference>
<comment type="caution">
    <text evidence="2">The sequence shown here is derived from an EMBL/GenBank/DDBJ whole genome shotgun (WGS) entry which is preliminary data.</text>
</comment>
<accession>A0A2T5UU33</accession>
<dbReference type="InterPro" id="IPR027417">
    <property type="entry name" value="P-loop_NTPase"/>
</dbReference>
<feature type="compositionally biased region" description="Basic and acidic residues" evidence="1">
    <location>
        <begin position="159"/>
        <end position="170"/>
    </location>
</feature>
<dbReference type="AlphaFoldDB" id="A0A2T5UU33"/>
<dbReference type="Proteomes" id="UP000244081">
    <property type="component" value="Unassembled WGS sequence"/>
</dbReference>